<dbReference type="GO" id="GO:0016491">
    <property type="term" value="F:oxidoreductase activity"/>
    <property type="evidence" value="ECO:0007669"/>
    <property type="project" value="InterPro"/>
</dbReference>
<evidence type="ECO:0000256" key="3">
    <source>
        <dbReference type="ARBA" id="ARBA00023157"/>
    </source>
</evidence>
<name>L0DJI1_SINAD</name>
<dbReference type="GO" id="GO:0016209">
    <property type="term" value="F:antioxidant activity"/>
    <property type="evidence" value="ECO:0007669"/>
    <property type="project" value="InterPro"/>
</dbReference>
<proteinExistence type="predicted"/>
<keyword evidence="4" id="KW-0676">Redox-active center</keyword>
<dbReference type="PROSITE" id="PS51352">
    <property type="entry name" value="THIOREDOXIN_2"/>
    <property type="match status" value="1"/>
</dbReference>
<reference evidence="7 8" key="1">
    <citation type="submission" date="2012-02" db="EMBL/GenBank/DDBJ databases">
        <title>Complete sequence of chromosome of Singulisphaera acidiphila DSM 18658.</title>
        <authorList>
            <consortium name="US DOE Joint Genome Institute (JGI-PGF)"/>
            <person name="Lucas S."/>
            <person name="Copeland A."/>
            <person name="Lapidus A."/>
            <person name="Glavina del Rio T."/>
            <person name="Dalin E."/>
            <person name="Tice H."/>
            <person name="Bruce D."/>
            <person name="Goodwin L."/>
            <person name="Pitluck S."/>
            <person name="Peters L."/>
            <person name="Ovchinnikova G."/>
            <person name="Chertkov O."/>
            <person name="Kyrpides N."/>
            <person name="Mavromatis K."/>
            <person name="Ivanova N."/>
            <person name="Brettin T."/>
            <person name="Detter J.C."/>
            <person name="Han C."/>
            <person name="Larimer F."/>
            <person name="Land M."/>
            <person name="Hauser L."/>
            <person name="Markowitz V."/>
            <person name="Cheng J.-F."/>
            <person name="Hugenholtz P."/>
            <person name="Woyke T."/>
            <person name="Wu D."/>
            <person name="Tindall B."/>
            <person name="Pomrenke H."/>
            <person name="Brambilla E."/>
            <person name="Klenk H.-P."/>
            <person name="Eisen J.A."/>
        </authorList>
    </citation>
    <scope>NUCLEOTIDE SEQUENCE [LARGE SCALE GENOMIC DNA]</scope>
    <source>
        <strain evidence="8">ATCC BAA-1392 / DSM 18658 / VKM B-2454 / MOB10</strain>
    </source>
</reference>
<dbReference type="GO" id="GO:0017004">
    <property type="term" value="P:cytochrome complex assembly"/>
    <property type="evidence" value="ECO:0007669"/>
    <property type="project" value="UniProtKB-KW"/>
</dbReference>
<accession>L0DJI1</accession>
<dbReference type="PANTHER" id="PTHR42852:SF6">
    <property type="entry name" value="THIOL:DISULFIDE INTERCHANGE PROTEIN DSBE"/>
    <property type="match status" value="1"/>
</dbReference>
<feature type="domain" description="Thioredoxin" evidence="6">
    <location>
        <begin position="330"/>
        <end position="480"/>
    </location>
</feature>
<dbReference type="HOGENOM" id="CLU_566066_0_0_0"/>
<dbReference type="STRING" id="886293.Sinac_4846"/>
<dbReference type="InterPro" id="IPR050553">
    <property type="entry name" value="Thioredoxin_ResA/DsbE_sf"/>
</dbReference>
<feature type="chain" id="PRO_5003940334" evidence="5">
    <location>
        <begin position="23"/>
        <end position="484"/>
    </location>
</feature>
<protein>
    <submittedName>
        <fullName evidence="7">Peroxiredoxin</fullName>
    </submittedName>
</protein>
<gene>
    <name evidence="7" type="ordered locus">Sinac_4846</name>
</gene>
<dbReference type="PANTHER" id="PTHR42852">
    <property type="entry name" value="THIOL:DISULFIDE INTERCHANGE PROTEIN DSBE"/>
    <property type="match status" value="1"/>
</dbReference>
<evidence type="ECO:0000256" key="4">
    <source>
        <dbReference type="ARBA" id="ARBA00023284"/>
    </source>
</evidence>
<keyword evidence="8" id="KW-1185">Reference proteome</keyword>
<evidence type="ECO:0000256" key="5">
    <source>
        <dbReference type="SAM" id="SignalP"/>
    </source>
</evidence>
<dbReference type="Proteomes" id="UP000010798">
    <property type="component" value="Chromosome"/>
</dbReference>
<keyword evidence="3" id="KW-1015">Disulfide bond</keyword>
<dbReference type="SUPFAM" id="SSF52833">
    <property type="entry name" value="Thioredoxin-like"/>
    <property type="match status" value="1"/>
</dbReference>
<evidence type="ECO:0000313" key="7">
    <source>
        <dbReference type="EMBL" id="AGA29005.1"/>
    </source>
</evidence>
<keyword evidence="5" id="KW-0732">Signal</keyword>
<dbReference type="InterPro" id="IPR036249">
    <property type="entry name" value="Thioredoxin-like_sf"/>
</dbReference>
<dbReference type="CDD" id="cd02966">
    <property type="entry name" value="TlpA_like_family"/>
    <property type="match status" value="1"/>
</dbReference>
<dbReference type="InterPro" id="IPR000866">
    <property type="entry name" value="AhpC/TSA"/>
</dbReference>
<evidence type="ECO:0000256" key="1">
    <source>
        <dbReference type="ARBA" id="ARBA00004196"/>
    </source>
</evidence>
<dbReference type="KEGG" id="saci:Sinac_4846"/>
<dbReference type="Gene3D" id="3.40.30.10">
    <property type="entry name" value="Glutaredoxin"/>
    <property type="match status" value="1"/>
</dbReference>
<evidence type="ECO:0000256" key="2">
    <source>
        <dbReference type="ARBA" id="ARBA00022748"/>
    </source>
</evidence>
<evidence type="ECO:0000259" key="6">
    <source>
        <dbReference type="PROSITE" id="PS51352"/>
    </source>
</evidence>
<evidence type="ECO:0000313" key="8">
    <source>
        <dbReference type="Proteomes" id="UP000010798"/>
    </source>
</evidence>
<comment type="subcellular location">
    <subcellularLocation>
        <location evidence="1">Cell envelope</location>
    </subcellularLocation>
</comment>
<organism evidence="7 8">
    <name type="scientific">Singulisphaera acidiphila (strain ATCC BAA-1392 / DSM 18658 / VKM B-2454 / MOB10)</name>
    <dbReference type="NCBI Taxonomy" id="886293"/>
    <lineage>
        <taxon>Bacteria</taxon>
        <taxon>Pseudomonadati</taxon>
        <taxon>Planctomycetota</taxon>
        <taxon>Planctomycetia</taxon>
        <taxon>Isosphaerales</taxon>
        <taxon>Isosphaeraceae</taxon>
        <taxon>Singulisphaera</taxon>
    </lineage>
</organism>
<dbReference type="InterPro" id="IPR013766">
    <property type="entry name" value="Thioredoxin_domain"/>
</dbReference>
<dbReference type="Pfam" id="PF00578">
    <property type="entry name" value="AhpC-TSA"/>
    <property type="match status" value="1"/>
</dbReference>
<dbReference type="GO" id="GO:0030313">
    <property type="term" value="C:cell envelope"/>
    <property type="evidence" value="ECO:0007669"/>
    <property type="project" value="UniProtKB-SubCell"/>
</dbReference>
<feature type="signal peptide" evidence="5">
    <location>
        <begin position="1"/>
        <end position="22"/>
    </location>
</feature>
<dbReference type="EMBL" id="CP003364">
    <property type="protein sequence ID" value="AGA29005.1"/>
    <property type="molecule type" value="Genomic_DNA"/>
</dbReference>
<dbReference type="eggNOG" id="COG0526">
    <property type="taxonomic scope" value="Bacteria"/>
</dbReference>
<dbReference type="AlphaFoldDB" id="L0DJI1"/>
<sequence>MIKAKHLMIVCVVAIGSTTAIGAVGLANSGADDSKLAVQDESKRPGPPLAERLDRLKAEYEDAFRAYNAFFRGSTIPEANKAKAAEIWPDLPAVVRRIADQAAIAPKDPAVRDAWLWVIEQIRPFRDGGPYAGEFVVAANWLVLHFGDDPDAVRVGLEFANQLTASRDFLLLNFYASAKGRESKGLARLALAKYLERKAVQVEQARKIEGRPARIRSKPVNTDGPLNGKNAVMPAVEYAYFLHLKQCDAGYLRAEAQRLYEEVIAQYDDVPYITASDRLTEALLRQPEPKWNGQILTAEERRRIENAIARRRRSTLGQEAEARLDDWHNLAVGKPAPEINGVDVHGKSLALSDYRGKVVAIVFWGTWCGPCMQEIPREKALVERMKGRPFAVLGVNTDADAVVARKTIEAEGITWPNWHDRMPGLEKNEVLSIEGPISKLYRVRTYPTVYLIDAEGKIRSKGLRGDALDQLVETLVAEQEADNG</sequence>
<keyword evidence="2" id="KW-0201">Cytochrome c-type biogenesis</keyword>